<organism evidence="2">
    <name type="scientific">viral metagenome</name>
    <dbReference type="NCBI Taxonomy" id="1070528"/>
    <lineage>
        <taxon>unclassified sequences</taxon>
        <taxon>metagenomes</taxon>
        <taxon>organismal metagenomes</taxon>
    </lineage>
</organism>
<feature type="region of interest" description="Disordered" evidence="1">
    <location>
        <begin position="129"/>
        <end position="153"/>
    </location>
</feature>
<sequence length="186" mass="21860">MSVFLYADDEEATSKVNIDDLFERKQVRDLKQLSIFNKILARCQKRIQLTGRNKRNDQHIWFQIPAYIFGEPVYDVGDCIAYIVMKLENNGFHVRYLHPNTIFVDWKSYVPSYVRTEYKKKTGKIMDERGGITDPKKEEATEEEEVQATKTLQPPRKQFTPIANYKPTGKFMYDTTMMESLEKKLG</sequence>
<protein>
    <submittedName>
        <fullName evidence="2">Uncharacterized protein</fullName>
    </submittedName>
</protein>
<dbReference type="AlphaFoldDB" id="A0A6C0HIA6"/>
<name>A0A6C0HIA6_9ZZZZ</name>
<feature type="compositionally biased region" description="Basic and acidic residues" evidence="1">
    <location>
        <begin position="129"/>
        <end position="139"/>
    </location>
</feature>
<accession>A0A6C0HIA6</accession>
<evidence type="ECO:0000313" key="2">
    <source>
        <dbReference type="EMBL" id="QHT80371.1"/>
    </source>
</evidence>
<reference evidence="2" key="1">
    <citation type="journal article" date="2020" name="Nature">
        <title>Giant virus diversity and host interactions through global metagenomics.</title>
        <authorList>
            <person name="Schulz F."/>
            <person name="Roux S."/>
            <person name="Paez-Espino D."/>
            <person name="Jungbluth S."/>
            <person name="Walsh D.A."/>
            <person name="Denef V.J."/>
            <person name="McMahon K.D."/>
            <person name="Konstantinidis K.T."/>
            <person name="Eloe-Fadrosh E.A."/>
            <person name="Kyrpides N.C."/>
            <person name="Woyke T."/>
        </authorList>
    </citation>
    <scope>NUCLEOTIDE SEQUENCE</scope>
    <source>
        <strain evidence="2">GVMAG-M-3300023184-120</strain>
    </source>
</reference>
<dbReference type="Pfam" id="PF19063">
    <property type="entry name" value="DUF5759"/>
    <property type="match status" value="1"/>
</dbReference>
<proteinExistence type="predicted"/>
<dbReference type="EMBL" id="MN739968">
    <property type="protein sequence ID" value="QHT80371.1"/>
    <property type="molecule type" value="Genomic_DNA"/>
</dbReference>
<evidence type="ECO:0000256" key="1">
    <source>
        <dbReference type="SAM" id="MobiDB-lite"/>
    </source>
</evidence>
<dbReference type="InterPro" id="IPR043977">
    <property type="entry name" value="DUF5759"/>
</dbReference>